<dbReference type="InterPro" id="IPR000683">
    <property type="entry name" value="Gfo/Idh/MocA-like_OxRdtase_N"/>
</dbReference>
<comment type="caution">
    <text evidence="3">The sequence shown here is derived from an EMBL/GenBank/DDBJ whole genome shotgun (WGS) entry which is preliminary data.</text>
</comment>
<dbReference type="PANTHER" id="PTHR43377">
    <property type="entry name" value="BILIVERDIN REDUCTASE A"/>
    <property type="match status" value="1"/>
</dbReference>
<sequence length="365" mass="38298">MTVRTFLVGLGWSGQEIWLPRLLAHDGYDVVAAADPDPGRRAAFTAATGRPAFADTRAFDTGQADLAVVAVPNHAHAPVARDLLLRGLATFVEKPVCLSAGEAELLADAERRGGAPLLAGSAFRHRADVAELARLVPALGRIRNVDVSWVRARGVPQAKGWFTNRSQAGGGVLFDLGWHLLDVLDAVVGPLTFDQVAAVTTDDHVNEAGWTAAWRHDPPAPGVTADVEDTVRAFLVAEGGLSVGLRASWASHSATHDATTIRVEGTAGTATMCCTFGFSPHRVPRPGITHVRAGEVSEIPVPPEPVGAEYDRQLATLGTLASAPSSRGRAIEGAHRIVRAIEAIYAAAATSLVPAGPAEFKAGER</sequence>
<keyword evidence="4" id="KW-1185">Reference proteome</keyword>
<evidence type="ECO:0000313" key="4">
    <source>
        <dbReference type="Proteomes" id="UP000653644"/>
    </source>
</evidence>
<accession>A0ABQ3CYF7</accession>
<dbReference type="InterPro" id="IPR036291">
    <property type="entry name" value="NAD(P)-bd_dom_sf"/>
</dbReference>
<reference evidence="4" key="1">
    <citation type="journal article" date="2019" name="Int. J. Syst. Evol. Microbiol.">
        <title>The Global Catalogue of Microorganisms (GCM) 10K type strain sequencing project: providing services to taxonomists for standard genome sequencing and annotation.</title>
        <authorList>
            <consortium name="The Broad Institute Genomics Platform"/>
            <consortium name="The Broad Institute Genome Sequencing Center for Infectious Disease"/>
            <person name="Wu L."/>
            <person name="Ma J."/>
        </authorList>
    </citation>
    <scope>NUCLEOTIDE SEQUENCE [LARGE SCALE GENOMIC DNA]</scope>
    <source>
        <strain evidence="4">JCM 4733</strain>
    </source>
</reference>
<organism evidence="3 4">
    <name type="scientific">Streptomyces canarius</name>
    <dbReference type="NCBI Taxonomy" id="285453"/>
    <lineage>
        <taxon>Bacteria</taxon>
        <taxon>Bacillati</taxon>
        <taxon>Actinomycetota</taxon>
        <taxon>Actinomycetes</taxon>
        <taxon>Kitasatosporales</taxon>
        <taxon>Streptomycetaceae</taxon>
        <taxon>Streptomyces</taxon>
    </lineage>
</organism>
<name>A0ABQ3CYF7_9ACTN</name>
<dbReference type="PANTHER" id="PTHR43377:SF1">
    <property type="entry name" value="BILIVERDIN REDUCTASE A"/>
    <property type="match status" value="1"/>
</dbReference>
<evidence type="ECO:0000313" key="3">
    <source>
        <dbReference type="EMBL" id="GHA46425.1"/>
    </source>
</evidence>
<dbReference type="Gene3D" id="3.30.360.10">
    <property type="entry name" value="Dihydrodipicolinate Reductase, domain 2"/>
    <property type="match status" value="1"/>
</dbReference>
<dbReference type="RefSeq" id="WP_189890914.1">
    <property type="nucleotide sequence ID" value="NZ_BMVN01000024.1"/>
</dbReference>
<dbReference type="SUPFAM" id="SSF51735">
    <property type="entry name" value="NAD(P)-binding Rossmann-fold domains"/>
    <property type="match status" value="1"/>
</dbReference>
<dbReference type="Gene3D" id="3.40.50.720">
    <property type="entry name" value="NAD(P)-binding Rossmann-like Domain"/>
    <property type="match status" value="1"/>
</dbReference>
<dbReference type="Proteomes" id="UP000653644">
    <property type="component" value="Unassembled WGS sequence"/>
</dbReference>
<dbReference type="Pfam" id="PF22725">
    <property type="entry name" value="GFO_IDH_MocA_C3"/>
    <property type="match status" value="1"/>
</dbReference>
<feature type="domain" description="GFO/IDH/MocA-like oxidoreductase" evidence="2">
    <location>
        <begin position="138"/>
        <end position="270"/>
    </location>
</feature>
<dbReference type="InterPro" id="IPR051450">
    <property type="entry name" value="Gfo/Idh/MocA_Oxidoreductases"/>
</dbReference>
<feature type="domain" description="Gfo/Idh/MocA-like oxidoreductase N-terminal" evidence="1">
    <location>
        <begin position="4"/>
        <end position="117"/>
    </location>
</feature>
<proteinExistence type="predicted"/>
<evidence type="ECO:0000259" key="1">
    <source>
        <dbReference type="Pfam" id="PF01408"/>
    </source>
</evidence>
<dbReference type="Pfam" id="PF01408">
    <property type="entry name" value="GFO_IDH_MocA"/>
    <property type="match status" value="1"/>
</dbReference>
<dbReference type="EMBL" id="BMVN01000024">
    <property type="protein sequence ID" value="GHA46425.1"/>
    <property type="molecule type" value="Genomic_DNA"/>
</dbReference>
<dbReference type="SUPFAM" id="SSF55347">
    <property type="entry name" value="Glyceraldehyde-3-phosphate dehydrogenase-like, C-terminal domain"/>
    <property type="match status" value="1"/>
</dbReference>
<dbReference type="InterPro" id="IPR055170">
    <property type="entry name" value="GFO_IDH_MocA-like_dom"/>
</dbReference>
<protein>
    <submittedName>
        <fullName evidence="3">Oxidoreductase</fullName>
    </submittedName>
</protein>
<evidence type="ECO:0000259" key="2">
    <source>
        <dbReference type="Pfam" id="PF22725"/>
    </source>
</evidence>
<gene>
    <name evidence="3" type="primary">rifL</name>
    <name evidence="3" type="ORF">GCM10010345_58680</name>
</gene>